<dbReference type="GO" id="GO:0004386">
    <property type="term" value="F:helicase activity"/>
    <property type="evidence" value="ECO:0007669"/>
    <property type="project" value="UniProtKB-KW"/>
</dbReference>
<dbReference type="EMBL" id="BMAV01013664">
    <property type="protein sequence ID" value="GFY61496.1"/>
    <property type="molecule type" value="Genomic_DNA"/>
</dbReference>
<protein>
    <submittedName>
        <fullName evidence="1">ATP-dependent DNA helicase</fullName>
    </submittedName>
</protein>
<keyword evidence="1" id="KW-0378">Hydrolase</keyword>
<keyword evidence="1" id="KW-0067">ATP-binding</keyword>
<evidence type="ECO:0000313" key="1">
    <source>
        <dbReference type="EMBL" id="GFY61496.1"/>
    </source>
</evidence>
<comment type="caution">
    <text evidence="1">The sequence shown here is derived from an EMBL/GenBank/DDBJ whole genome shotgun (WGS) entry which is preliminary data.</text>
</comment>
<name>A0A8X6Y238_9ARAC</name>
<keyword evidence="1" id="KW-0347">Helicase</keyword>
<evidence type="ECO:0000313" key="2">
    <source>
        <dbReference type="Proteomes" id="UP000886998"/>
    </source>
</evidence>
<reference evidence="1" key="1">
    <citation type="submission" date="2020-08" db="EMBL/GenBank/DDBJ databases">
        <title>Multicomponent nature underlies the extraordinary mechanical properties of spider dragline silk.</title>
        <authorList>
            <person name="Kono N."/>
            <person name="Nakamura H."/>
            <person name="Mori M."/>
            <person name="Yoshida Y."/>
            <person name="Ohtoshi R."/>
            <person name="Malay A.D."/>
            <person name="Moran D.A.P."/>
            <person name="Tomita M."/>
            <person name="Numata K."/>
            <person name="Arakawa K."/>
        </authorList>
    </citation>
    <scope>NUCLEOTIDE SEQUENCE</scope>
</reference>
<keyword evidence="2" id="KW-1185">Reference proteome</keyword>
<dbReference type="Proteomes" id="UP000886998">
    <property type="component" value="Unassembled WGS sequence"/>
</dbReference>
<dbReference type="OrthoDB" id="6435532at2759"/>
<sequence length="124" mass="14410">MRLLLHHVRGPISLEDLETVIVRDEDGDILEIKPCNTYTEACQVLGLLEDDSHWYQAMKEAAVSQSPAQLRNLFAILDTVCGLNKPITLWENHLEDMTEDFLLMERRNNPTENIEYCDEILMMY</sequence>
<proteinExistence type="predicted"/>
<keyword evidence="1" id="KW-0547">Nucleotide-binding</keyword>
<gene>
    <name evidence="1" type="primary">AVEN_42227_1</name>
    <name evidence="1" type="ORF">TNIN_304271</name>
</gene>
<accession>A0A8X6Y238</accession>
<dbReference type="AlphaFoldDB" id="A0A8X6Y238"/>
<organism evidence="1 2">
    <name type="scientific">Trichonephila inaurata madagascariensis</name>
    <dbReference type="NCBI Taxonomy" id="2747483"/>
    <lineage>
        <taxon>Eukaryota</taxon>
        <taxon>Metazoa</taxon>
        <taxon>Ecdysozoa</taxon>
        <taxon>Arthropoda</taxon>
        <taxon>Chelicerata</taxon>
        <taxon>Arachnida</taxon>
        <taxon>Araneae</taxon>
        <taxon>Araneomorphae</taxon>
        <taxon>Entelegynae</taxon>
        <taxon>Araneoidea</taxon>
        <taxon>Nephilidae</taxon>
        <taxon>Trichonephila</taxon>
        <taxon>Trichonephila inaurata</taxon>
    </lineage>
</organism>